<evidence type="ECO:0000313" key="3">
    <source>
        <dbReference type="Proteomes" id="UP001175226"/>
    </source>
</evidence>
<accession>A0AA39MDX1</accession>
<evidence type="ECO:0000256" key="1">
    <source>
        <dbReference type="SAM" id="MobiDB-lite"/>
    </source>
</evidence>
<comment type="caution">
    <text evidence="2">The sequence shown here is derived from an EMBL/GenBank/DDBJ whole genome shotgun (WGS) entry which is preliminary data.</text>
</comment>
<feature type="compositionally biased region" description="Polar residues" evidence="1">
    <location>
        <begin position="202"/>
        <end position="225"/>
    </location>
</feature>
<proteinExistence type="predicted"/>
<organism evidence="2 3">
    <name type="scientific">Armillaria borealis</name>
    <dbReference type="NCBI Taxonomy" id="47425"/>
    <lineage>
        <taxon>Eukaryota</taxon>
        <taxon>Fungi</taxon>
        <taxon>Dikarya</taxon>
        <taxon>Basidiomycota</taxon>
        <taxon>Agaricomycotina</taxon>
        <taxon>Agaricomycetes</taxon>
        <taxon>Agaricomycetidae</taxon>
        <taxon>Agaricales</taxon>
        <taxon>Marasmiineae</taxon>
        <taxon>Physalacriaceae</taxon>
        <taxon>Armillaria</taxon>
    </lineage>
</organism>
<sequence length="307" mass="34967">MSSNNCATDKSNQDGYHGLNNTALNKATESETVHLWNQFYWVLCDPSKRPSMGDDPILWLTELHDIVSLMSDTELPAVIHELGDSHWCQLVFLNVCKTTSHILVKTKVVKIDITNWDLIPQEADIPCKTCFKKWPCHYTNSSDQWKCQECHIQAKKCISSPNFPTIPRKRKHESEHIVDRSPILAQPSPLLAPRPLCIKPKSGSSSPVPRNTSEEQSMSPTTSCASPDDRLIPHDDSNVEEVHTMEHVMQSLRSIEDQHSDESRLALYRIWKHRLLLGHNKNITDLVELLNKFRVELASAMEQFGTI</sequence>
<keyword evidence="3" id="KW-1185">Reference proteome</keyword>
<feature type="region of interest" description="Disordered" evidence="1">
    <location>
        <begin position="200"/>
        <end position="235"/>
    </location>
</feature>
<dbReference type="AlphaFoldDB" id="A0AA39MDX1"/>
<evidence type="ECO:0000313" key="2">
    <source>
        <dbReference type="EMBL" id="KAK0429950.1"/>
    </source>
</evidence>
<gene>
    <name evidence="2" type="ORF">EV421DRAFT_1913616</name>
</gene>
<dbReference type="Proteomes" id="UP001175226">
    <property type="component" value="Unassembled WGS sequence"/>
</dbReference>
<dbReference type="EMBL" id="JAUEPT010000183">
    <property type="protein sequence ID" value="KAK0429950.1"/>
    <property type="molecule type" value="Genomic_DNA"/>
</dbReference>
<protein>
    <submittedName>
        <fullName evidence="2">Uncharacterized protein</fullName>
    </submittedName>
</protein>
<reference evidence="2" key="1">
    <citation type="submission" date="2023-06" db="EMBL/GenBank/DDBJ databases">
        <authorList>
            <consortium name="Lawrence Berkeley National Laboratory"/>
            <person name="Ahrendt S."/>
            <person name="Sahu N."/>
            <person name="Indic B."/>
            <person name="Wong-Bajracharya J."/>
            <person name="Merenyi Z."/>
            <person name="Ke H.-M."/>
            <person name="Monk M."/>
            <person name="Kocsube S."/>
            <person name="Drula E."/>
            <person name="Lipzen A."/>
            <person name="Balint B."/>
            <person name="Henrissat B."/>
            <person name="Andreopoulos B."/>
            <person name="Martin F.M."/>
            <person name="Harder C.B."/>
            <person name="Rigling D."/>
            <person name="Ford K.L."/>
            <person name="Foster G.D."/>
            <person name="Pangilinan J."/>
            <person name="Papanicolaou A."/>
            <person name="Barry K."/>
            <person name="LaButti K."/>
            <person name="Viragh M."/>
            <person name="Koriabine M."/>
            <person name="Yan M."/>
            <person name="Riley R."/>
            <person name="Champramary S."/>
            <person name="Plett K.L."/>
            <person name="Tsai I.J."/>
            <person name="Slot J."/>
            <person name="Sipos G."/>
            <person name="Plett J."/>
            <person name="Nagy L.G."/>
            <person name="Grigoriev I.V."/>
        </authorList>
    </citation>
    <scope>NUCLEOTIDE SEQUENCE</scope>
    <source>
        <strain evidence="2">FPL87.14</strain>
    </source>
</reference>
<name>A0AA39MDX1_9AGAR</name>